<organism evidence="1 2">
    <name type="scientific">Methylophilales bacterium MBRS-H7</name>
    <dbReference type="NCBI Taxonomy" id="1623450"/>
    <lineage>
        <taxon>Bacteria</taxon>
        <taxon>Pseudomonadati</taxon>
        <taxon>Pseudomonadota</taxon>
        <taxon>Betaproteobacteria</taxon>
        <taxon>Nitrosomonadales</taxon>
        <taxon>OM43 clade</taxon>
    </lineage>
</organism>
<accession>A0A0H4J054</accession>
<evidence type="ECO:0000313" key="1">
    <source>
        <dbReference type="EMBL" id="AKO65208.1"/>
    </source>
</evidence>
<proteinExistence type="predicted"/>
<dbReference type="Gene3D" id="1.10.238.160">
    <property type="match status" value="1"/>
</dbReference>
<evidence type="ECO:0000313" key="2">
    <source>
        <dbReference type="Proteomes" id="UP000066549"/>
    </source>
</evidence>
<dbReference type="EMBL" id="CP011002">
    <property type="protein sequence ID" value="AKO65208.1"/>
    <property type="molecule type" value="Genomic_DNA"/>
</dbReference>
<keyword evidence="2" id="KW-1185">Reference proteome</keyword>
<reference evidence="1 2" key="1">
    <citation type="submission" date="2015-03" db="EMBL/GenBank/DDBJ databases">
        <title>Comparative analysis of the OM43 clade including a novel species from Red Sea uncovers genomic and metabolic diversity among marine methylotrophs.</title>
        <authorList>
            <person name="Jimenez-Infante F."/>
            <person name="Ngugi D.K."/>
            <person name="Vinu M."/>
            <person name="Alam I."/>
            <person name="Kamau A."/>
            <person name="Blom J."/>
            <person name="Bajic V.B."/>
            <person name="Stingl U."/>
        </authorList>
    </citation>
    <scope>NUCLEOTIDE SEQUENCE [LARGE SCALE GENOMIC DNA]</scope>
    <source>
        <strain evidence="1 2">MBRSH7</strain>
    </source>
</reference>
<dbReference type="OrthoDB" id="5298532at2"/>
<gene>
    <name evidence="1" type="ORF">VI33_00045</name>
</gene>
<protein>
    <submittedName>
        <fullName evidence="1">Uncharacterized protein</fullName>
    </submittedName>
</protein>
<dbReference type="Proteomes" id="UP000066549">
    <property type="component" value="Chromosome"/>
</dbReference>
<sequence length="71" mass="8497">MKDAYLNISEIAHSLKIDHKTLMQRVHDGKFPPPKKIINDRFIIWSYAVIEKWIAQQKENQEWFDDIDPDS</sequence>
<dbReference type="AlphaFoldDB" id="A0A0H4J054"/>
<name>A0A0H4J054_9PROT</name>